<comment type="caution">
    <text evidence="7">The sequence shown here is derived from an EMBL/GenBank/DDBJ whole genome shotgun (WGS) entry which is preliminary data.</text>
</comment>
<evidence type="ECO:0000256" key="3">
    <source>
        <dbReference type="ARBA" id="ARBA00022989"/>
    </source>
</evidence>
<evidence type="ECO:0000256" key="5">
    <source>
        <dbReference type="SAM" id="MobiDB-lite"/>
    </source>
</evidence>
<feature type="region of interest" description="Disordered" evidence="5">
    <location>
        <begin position="1"/>
        <end position="20"/>
    </location>
</feature>
<keyword evidence="4 6" id="KW-0472">Membrane</keyword>
<dbReference type="EMBL" id="JSUM01000006">
    <property type="protein sequence ID" value="KGQ70641.1"/>
    <property type="molecule type" value="Genomic_DNA"/>
</dbReference>
<proteinExistence type="predicted"/>
<dbReference type="STRING" id="505317.OA57_04480"/>
<accession>A0A0A3AMU7</accession>
<sequence>MRWQGRRESNNVEDRRGSSSGGFGGKGGGIVGLLILLVGAYFGVDLSGLVNTGGLTSSGQQYQSSLSEQEEQQLNSFSRVVLADTEVAWDQYFAKSGQRYVAPTMVLYNYATQTSCGMGQAAMGPFYCPNDQRVYLDLSFYKDMSNKLRASGDAAFAYVIAHEVGHHVQNLLGILPKVQQAQQHSSSRAAANELSVKLELQADCFAGIWGYYADKNGILESGDLEEAFNAAEAVGDDRLQKQSQGYVVPDSFTHGTSAQRLAWFKRGLQSGDIKQCNPFG</sequence>
<keyword evidence="2 6" id="KW-0812">Transmembrane</keyword>
<evidence type="ECO:0000256" key="6">
    <source>
        <dbReference type="SAM" id="Phobius"/>
    </source>
</evidence>
<dbReference type="Pfam" id="PF04228">
    <property type="entry name" value="Zn_peptidase"/>
    <property type="match status" value="1"/>
</dbReference>
<dbReference type="PANTHER" id="PTHR30168">
    <property type="entry name" value="PUTATIVE MEMBRANE PROTEIN YPFJ"/>
    <property type="match status" value="1"/>
</dbReference>
<dbReference type="PANTHER" id="PTHR30168:SF0">
    <property type="entry name" value="INNER MEMBRANE PROTEIN"/>
    <property type="match status" value="1"/>
</dbReference>
<evidence type="ECO:0008006" key="9">
    <source>
        <dbReference type="Google" id="ProtNLM"/>
    </source>
</evidence>
<evidence type="ECO:0000256" key="1">
    <source>
        <dbReference type="ARBA" id="ARBA00004167"/>
    </source>
</evidence>
<keyword evidence="3 6" id="KW-1133">Transmembrane helix</keyword>
<dbReference type="AlphaFoldDB" id="A0A0A3AMU7"/>
<comment type="subcellular location">
    <subcellularLocation>
        <location evidence="1">Membrane</location>
        <topology evidence="1">Single-pass membrane protein</topology>
    </subcellularLocation>
</comment>
<evidence type="ECO:0000256" key="2">
    <source>
        <dbReference type="ARBA" id="ARBA00022692"/>
    </source>
</evidence>
<protein>
    <recommendedName>
        <fullName evidence="9">Neutral zinc metallopeptidase</fullName>
    </recommendedName>
</protein>
<dbReference type="InterPro" id="IPR007343">
    <property type="entry name" value="Uncharacterised_pept_Zn_put"/>
</dbReference>
<dbReference type="RefSeq" id="WP_034614021.1">
    <property type="nucleotide sequence ID" value="NZ_JSUM01000006.1"/>
</dbReference>
<organism evidence="7 8">
    <name type="scientific">Chelonobacter oris</name>
    <dbReference type="NCBI Taxonomy" id="505317"/>
    <lineage>
        <taxon>Bacteria</taxon>
        <taxon>Pseudomonadati</taxon>
        <taxon>Pseudomonadota</taxon>
        <taxon>Gammaproteobacteria</taxon>
        <taxon>Pasteurellales</taxon>
        <taxon>Pasteurellaceae</taxon>
        <taxon>Chelonobacter</taxon>
    </lineage>
</organism>
<feature type="compositionally biased region" description="Basic and acidic residues" evidence="5">
    <location>
        <begin position="1"/>
        <end position="17"/>
    </location>
</feature>
<keyword evidence="8" id="KW-1185">Reference proteome</keyword>
<evidence type="ECO:0000256" key="4">
    <source>
        <dbReference type="ARBA" id="ARBA00023136"/>
    </source>
</evidence>
<dbReference type="Proteomes" id="UP000030380">
    <property type="component" value="Unassembled WGS sequence"/>
</dbReference>
<reference evidence="7 8" key="1">
    <citation type="submission" date="2014-11" db="EMBL/GenBank/DDBJ databases">
        <title>Draft genome sequence of Chelonobacter oris 1662T, associated with respiratory disease in Hermann's Tortoises.</title>
        <authorList>
            <person name="Kudirkiene E."/>
            <person name="Hansen M.J."/>
            <person name="Bojesen A.M."/>
        </authorList>
    </citation>
    <scope>NUCLEOTIDE SEQUENCE [LARGE SCALE GENOMIC DNA]</scope>
    <source>
        <strain evidence="7 8">1662</strain>
    </source>
</reference>
<name>A0A0A3AMU7_9PAST</name>
<dbReference type="GO" id="GO:0016020">
    <property type="term" value="C:membrane"/>
    <property type="evidence" value="ECO:0007669"/>
    <property type="project" value="UniProtKB-SubCell"/>
</dbReference>
<feature type="transmembrane region" description="Helical" evidence="6">
    <location>
        <begin position="21"/>
        <end position="42"/>
    </location>
</feature>
<gene>
    <name evidence="7" type="ORF">OA57_04480</name>
</gene>
<evidence type="ECO:0000313" key="8">
    <source>
        <dbReference type="Proteomes" id="UP000030380"/>
    </source>
</evidence>
<dbReference type="OrthoDB" id="9774900at2"/>
<evidence type="ECO:0000313" key="7">
    <source>
        <dbReference type="EMBL" id="KGQ70641.1"/>
    </source>
</evidence>